<dbReference type="EMBL" id="DXFT01000199">
    <property type="protein sequence ID" value="HIX04453.1"/>
    <property type="molecule type" value="Genomic_DNA"/>
</dbReference>
<keyword evidence="2" id="KW-0378">Hydrolase</keyword>
<feature type="transmembrane region" description="Helical" evidence="3">
    <location>
        <begin position="69"/>
        <end position="93"/>
    </location>
</feature>
<dbReference type="CDD" id="cd07385">
    <property type="entry name" value="MPP_YkuE_C"/>
    <property type="match status" value="1"/>
</dbReference>
<sequence>MPFTIIVSLAFIILTDFLFGYRLKKWFQKKGFKTIYLLHSLLFILCVLVIPWVMSKTESPERHLWTSQLIAVIFLFYVPKLLYLVLYGLGYLFKKHLPSLFHIVDFAARGIAIILFIVQLYSITGGRYNYKITNVEVPVTHLPASFDGFKIVQLSDIHLGSYGKNYKGISRLVEEVNGLHPDLIVFTGDMVNNMASEMPHWIPVLRQLHAPYGKYAVTGNHDYGHYVRWDSREAREENMRQFYKNMQAMGFHMLDNTHVPLTCQHDTLWLAGVENWGNPPFPRYGKLDEALRGLSPEAPVILLSHDPSHWRGEVLSHPIPLTLSGHTHAMQAGIQIGNWEWSPSKYFYPEYDGLYREGKQYLHVSRGQGFIGYPGRVGLRPVITQITLKQETE</sequence>
<feature type="transmembrane region" description="Helical" evidence="3">
    <location>
        <begin position="35"/>
        <end position="54"/>
    </location>
</feature>
<protein>
    <submittedName>
        <fullName evidence="5">Metallophosphoesterase</fullName>
    </submittedName>
</protein>
<keyword evidence="3" id="KW-0472">Membrane</keyword>
<feature type="domain" description="Calcineurin-like phosphoesterase" evidence="4">
    <location>
        <begin position="149"/>
        <end position="329"/>
    </location>
</feature>
<reference evidence="5" key="1">
    <citation type="journal article" date="2021" name="PeerJ">
        <title>Extensive microbial diversity within the chicken gut microbiome revealed by metagenomics and culture.</title>
        <authorList>
            <person name="Gilroy R."/>
            <person name="Ravi A."/>
            <person name="Getino M."/>
            <person name="Pursley I."/>
            <person name="Horton D.L."/>
            <person name="Alikhan N.F."/>
            <person name="Baker D."/>
            <person name="Gharbi K."/>
            <person name="Hall N."/>
            <person name="Watson M."/>
            <person name="Adriaenssens E.M."/>
            <person name="Foster-Nyarko E."/>
            <person name="Jarju S."/>
            <person name="Secka A."/>
            <person name="Antonio M."/>
            <person name="Oren A."/>
            <person name="Chaudhuri R.R."/>
            <person name="La Ragione R."/>
            <person name="Hildebrand F."/>
            <person name="Pallen M.J."/>
        </authorList>
    </citation>
    <scope>NUCLEOTIDE SEQUENCE</scope>
    <source>
        <strain evidence="5">23274</strain>
    </source>
</reference>
<dbReference type="SUPFAM" id="SSF56300">
    <property type="entry name" value="Metallo-dependent phosphatases"/>
    <property type="match status" value="1"/>
</dbReference>
<dbReference type="PANTHER" id="PTHR31302">
    <property type="entry name" value="TRANSMEMBRANE PROTEIN WITH METALLOPHOSPHOESTERASE DOMAIN-RELATED"/>
    <property type="match status" value="1"/>
</dbReference>
<dbReference type="AlphaFoldDB" id="A0A9D1V1M8"/>
<organism evidence="5 6">
    <name type="scientific">Candidatus Odoribacter faecigallinarum</name>
    <dbReference type="NCBI Taxonomy" id="2838706"/>
    <lineage>
        <taxon>Bacteria</taxon>
        <taxon>Pseudomonadati</taxon>
        <taxon>Bacteroidota</taxon>
        <taxon>Bacteroidia</taxon>
        <taxon>Bacteroidales</taxon>
        <taxon>Odoribacteraceae</taxon>
        <taxon>Odoribacter</taxon>
    </lineage>
</organism>
<keyword evidence="3" id="KW-0812">Transmembrane</keyword>
<evidence type="ECO:0000256" key="2">
    <source>
        <dbReference type="ARBA" id="ARBA00022801"/>
    </source>
</evidence>
<dbReference type="InterPro" id="IPR051158">
    <property type="entry name" value="Metallophosphoesterase_sf"/>
</dbReference>
<gene>
    <name evidence="5" type="ORF">H9863_10130</name>
</gene>
<keyword evidence="3" id="KW-1133">Transmembrane helix</keyword>
<dbReference type="Gene3D" id="3.60.21.10">
    <property type="match status" value="1"/>
</dbReference>
<keyword evidence="1" id="KW-0479">Metal-binding</keyword>
<evidence type="ECO:0000259" key="4">
    <source>
        <dbReference type="Pfam" id="PF00149"/>
    </source>
</evidence>
<dbReference type="GO" id="GO:0016020">
    <property type="term" value="C:membrane"/>
    <property type="evidence" value="ECO:0007669"/>
    <property type="project" value="GOC"/>
</dbReference>
<dbReference type="InterPro" id="IPR029052">
    <property type="entry name" value="Metallo-depent_PP-like"/>
</dbReference>
<proteinExistence type="predicted"/>
<dbReference type="PANTHER" id="PTHR31302:SF31">
    <property type="entry name" value="PHOSPHODIESTERASE YAEI"/>
    <property type="match status" value="1"/>
</dbReference>
<comment type="caution">
    <text evidence="5">The sequence shown here is derived from an EMBL/GenBank/DDBJ whole genome shotgun (WGS) entry which is preliminary data.</text>
</comment>
<dbReference type="GO" id="GO:0009245">
    <property type="term" value="P:lipid A biosynthetic process"/>
    <property type="evidence" value="ECO:0007669"/>
    <property type="project" value="TreeGrafter"/>
</dbReference>
<dbReference type="Proteomes" id="UP000824202">
    <property type="component" value="Unassembled WGS sequence"/>
</dbReference>
<evidence type="ECO:0000313" key="6">
    <source>
        <dbReference type="Proteomes" id="UP000824202"/>
    </source>
</evidence>
<evidence type="ECO:0000313" key="5">
    <source>
        <dbReference type="EMBL" id="HIX04453.1"/>
    </source>
</evidence>
<evidence type="ECO:0000256" key="1">
    <source>
        <dbReference type="ARBA" id="ARBA00022723"/>
    </source>
</evidence>
<accession>A0A9D1V1M8</accession>
<dbReference type="GO" id="GO:0046872">
    <property type="term" value="F:metal ion binding"/>
    <property type="evidence" value="ECO:0007669"/>
    <property type="project" value="UniProtKB-KW"/>
</dbReference>
<dbReference type="Pfam" id="PF00149">
    <property type="entry name" value="Metallophos"/>
    <property type="match status" value="1"/>
</dbReference>
<name>A0A9D1V1M8_9BACT</name>
<reference evidence="5" key="2">
    <citation type="submission" date="2021-04" db="EMBL/GenBank/DDBJ databases">
        <authorList>
            <person name="Gilroy R."/>
        </authorList>
    </citation>
    <scope>NUCLEOTIDE SEQUENCE</scope>
    <source>
        <strain evidence="5">23274</strain>
    </source>
</reference>
<dbReference type="GO" id="GO:0008758">
    <property type="term" value="F:UDP-2,3-diacylglucosamine hydrolase activity"/>
    <property type="evidence" value="ECO:0007669"/>
    <property type="project" value="TreeGrafter"/>
</dbReference>
<dbReference type="InterPro" id="IPR004843">
    <property type="entry name" value="Calcineurin-like_PHP"/>
</dbReference>
<feature type="transmembrane region" description="Helical" evidence="3">
    <location>
        <begin position="6"/>
        <end position="23"/>
    </location>
</feature>
<evidence type="ECO:0000256" key="3">
    <source>
        <dbReference type="SAM" id="Phobius"/>
    </source>
</evidence>
<feature type="transmembrane region" description="Helical" evidence="3">
    <location>
        <begin position="100"/>
        <end position="121"/>
    </location>
</feature>